<protein>
    <submittedName>
        <fullName evidence="2">Uncharacterized protein</fullName>
    </submittedName>
</protein>
<evidence type="ECO:0000313" key="3">
    <source>
        <dbReference type="Proteomes" id="UP001319867"/>
    </source>
</evidence>
<dbReference type="RefSeq" id="WP_229316511.1">
    <property type="nucleotide sequence ID" value="NZ_AP025184.1"/>
</dbReference>
<gene>
    <name evidence="2" type="ORF">GENT5_14270</name>
</gene>
<feature type="transmembrane region" description="Helical" evidence="1">
    <location>
        <begin position="48"/>
        <end position="70"/>
    </location>
</feature>
<keyword evidence="1" id="KW-0812">Transmembrane</keyword>
<accession>A0ABM7V6C2</accession>
<sequence>MDYFDYKDALAGCLVLSYVLYSLTIVVRRYLLKKKSTHIIKIPVARNTIQYILLIILTYIVTIPISTYYFGKGLRLLYCQFVVTEDYYLRRQGFFLDDYDSEIIAWVVLFYFFLIIKLIFSFITRNYTIRKDNFIIISWFVLLSVFNSIGMGHDIRTYTHEVLTVFFMVIMYFVVRDKVIKDL</sequence>
<keyword evidence="1" id="KW-1133">Transmembrane helix</keyword>
<proteinExistence type="predicted"/>
<feature type="transmembrane region" description="Helical" evidence="1">
    <location>
        <begin position="158"/>
        <end position="175"/>
    </location>
</feature>
<dbReference type="EMBL" id="AP025184">
    <property type="protein sequence ID" value="BDB55122.1"/>
    <property type="molecule type" value="Genomic_DNA"/>
</dbReference>
<dbReference type="Proteomes" id="UP001319867">
    <property type="component" value="Chromosome"/>
</dbReference>
<name>A0ABM7V6C2_9FLAO</name>
<feature type="transmembrane region" description="Helical" evidence="1">
    <location>
        <begin position="6"/>
        <end position="27"/>
    </location>
</feature>
<keyword evidence="3" id="KW-1185">Reference proteome</keyword>
<feature type="transmembrane region" description="Helical" evidence="1">
    <location>
        <begin position="134"/>
        <end position="152"/>
    </location>
</feature>
<organism evidence="2 3">
    <name type="scientific">Flavobacterium ammoniigenes</name>
    <dbReference type="NCBI Taxonomy" id="1751095"/>
    <lineage>
        <taxon>Bacteria</taxon>
        <taxon>Pseudomonadati</taxon>
        <taxon>Bacteroidota</taxon>
        <taxon>Flavobacteriia</taxon>
        <taxon>Flavobacteriales</taxon>
        <taxon>Flavobacteriaceae</taxon>
        <taxon>Flavobacterium</taxon>
    </lineage>
</organism>
<reference evidence="2 3" key="1">
    <citation type="journal article" date="2022" name="Int. J. Syst. Evol. Microbiol.">
        <title>Flavobacterium ammonificans sp. nov. and Flavobacterium ammoniigenes sp. nov., ammonifying bacteria isolated from surface river water.</title>
        <authorList>
            <person name="Watanabe K."/>
            <person name="Kitamura T."/>
            <person name="Ogata Y."/>
            <person name="Shindo C."/>
            <person name="Suda W."/>
        </authorList>
    </citation>
    <scope>NUCLEOTIDE SEQUENCE [LARGE SCALE GENOMIC DNA]</scope>
    <source>
        <strain evidence="2 3">GENT5</strain>
    </source>
</reference>
<reference evidence="2 3" key="2">
    <citation type="journal article" date="2022" name="Microorganisms">
        <title>Complete Genome Sequences of Two Flavobacterium ammonificans Strains and a Flavobacterium ammoniigenes Strain of Ammonifying Bacterioplankton Isolated from Surface River Water.</title>
        <authorList>
            <person name="Suda W."/>
            <person name="Ogata Y."/>
            <person name="Shindo C."/>
            <person name="Watanabe K."/>
        </authorList>
    </citation>
    <scope>NUCLEOTIDE SEQUENCE [LARGE SCALE GENOMIC DNA]</scope>
    <source>
        <strain evidence="2 3">GENT5</strain>
    </source>
</reference>
<keyword evidence="1" id="KW-0472">Membrane</keyword>
<feature type="transmembrane region" description="Helical" evidence="1">
    <location>
        <begin position="103"/>
        <end position="122"/>
    </location>
</feature>
<evidence type="ECO:0000313" key="2">
    <source>
        <dbReference type="EMBL" id="BDB55122.1"/>
    </source>
</evidence>
<evidence type="ECO:0000256" key="1">
    <source>
        <dbReference type="SAM" id="Phobius"/>
    </source>
</evidence>